<dbReference type="PANTHER" id="PTHR43570:SF16">
    <property type="entry name" value="ALDEHYDE DEHYDROGENASE TYPE III, ISOFORM Q"/>
    <property type="match status" value="1"/>
</dbReference>
<sequence length="457" mass="50966">MNITNVVDAQKQYFKTGATLPISFRLAALKKLRKEITAQENAICEALHLDFKKPYFEAVITETSIILKELDEFISNLKSWSKTEKVTSSLLNFPSSAYIYKEPYGNTLVISPWNYPFQLAIAPLIGAVAAGNTVILKPSELTLHTANILSSIIAKVFDKGHVTVVQGDKDVSQELLSKVWDYVFFTGSVRVGTIVAKACAEHLTPVTLELGGKNPCIVHESAKIATTARRLVWGKFINAGQTCIAPDYILVHTSIKKVLVTALKKEIEAFYGSDPEQSPDFARISHKGNFERLSKMLKDSKLICGGTTNEEDLYISPTLLDEPALNSNAMETEIFGPILPIISYTTEEDIHKYVSHYHKPLSFYVFAEQKAFADKLLKKYSFGGGVKNDSIVHFVNKNLPFGGVGQSGMGAYHGKRSFETFSHKKSVVKRGTWIDIPLKYAPYKNKLKWIKSVLKWT</sequence>
<dbReference type="FunFam" id="3.40.309.10:FF:000003">
    <property type="entry name" value="Aldehyde dehydrogenase"/>
    <property type="match status" value="1"/>
</dbReference>
<evidence type="ECO:0000256" key="6">
    <source>
        <dbReference type="PROSITE-ProRule" id="PRU10007"/>
    </source>
</evidence>
<proteinExistence type="inferred from homology"/>
<dbReference type="STRING" id="216432.CA2559_08936"/>
<dbReference type="Gene3D" id="3.40.605.10">
    <property type="entry name" value="Aldehyde Dehydrogenase, Chain A, domain 1"/>
    <property type="match status" value="1"/>
</dbReference>
<dbReference type="CDD" id="cd07136">
    <property type="entry name" value="ALDH_YwdH-P39616"/>
    <property type="match status" value="1"/>
</dbReference>
<dbReference type="AlphaFoldDB" id="A3UBZ5"/>
<dbReference type="GO" id="GO:0005737">
    <property type="term" value="C:cytoplasm"/>
    <property type="evidence" value="ECO:0007669"/>
    <property type="project" value="TreeGrafter"/>
</dbReference>
<evidence type="ECO:0000256" key="3">
    <source>
        <dbReference type="ARBA" id="ARBA00023027"/>
    </source>
</evidence>
<evidence type="ECO:0000313" key="9">
    <source>
        <dbReference type="EMBL" id="EAP86146.1"/>
    </source>
</evidence>
<protein>
    <recommendedName>
        <fullName evidence="4">Aldehyde dehydrogenase</fullName>
    </recommendedName>
</protein>
<evidence type="ECO:0000259" key="8">
    <source>
        <dbReference type="Pfam" id="PF00171"/>
    </source>
</evidence>
<dbReference type="InterPro" id="IPR016161">
    <property type="entry name" value="Ald_DH/histidinol_DH"/>
</dbReference>
<dbReference type="KEGG" id="cat:CA2559_08936"/>
<feature type="domain" description="Aldehyde dehydrogenase" evidence="8">
    <location>
        <begin position="3"/>
        <end position="427"/>
    </location>
</feature>
<feature type="active site" evidence="5">
    <location>
        <position position="243"/>
    </location>
</feature>
<accession>A3UBZ5</accession>
<organism evidence="9 10">
    <name type="scientific">Croceibacter atlanticus (strain ATCC BAA-628 / JCM 21780 / CIP 108009 / IAM 15332 / KCTC 12090 / HTCC2559)</name>
    <dbReference type="NCBI Taxonomy" id="216432"/>
    <lineage>
        <taxon>Bacteria</taxon>
        <taxon>Pseudomonadati</taxon>
        <taxon>Bacteroidota</taxon>
        <taxon>Flavobacteriia</taxon>
        <taxon>Flavobacteriales</taxon>
        <taxon>Flavobacteriaceae</taxon>
        <taxon>Croceibacter</taxon>
    </lineage>
</organism>
<dbReference type="Pfam" id="PF00171">
    <property type="entry name" value="Aldedh"/>
    <property type="match status" value="1"/>
</dbReference>
<dbReference type="PROSITE" id="PS00070">
    <property type="entry name" value="ALDEHYDE_DEHYDR_CYS"/>
    <property type="match status" value="1"/>
</dbReference>
<dbReference type="InterPro" id="IPR012394">
    <property type="entry name" value="Aldehyde_DH_NAD(P)"/>
</dbReference>
<dbReference type="HOGENOM" id="CLU_005391_3_1_10"/>
<dbReference type="GO" id="GO:0004029">
    <property type="term" value="F:aldehyde dehydrogenase (NAD+) activity"/>
    <property type="evidence" value="ECO:0007669"/>
    <property type="project" value="TreeGrafter"/>
</dbReference>
<dbReference type="PIRSF" id="PIRSF036492">
    <property type="entry name" value="ALDH"/>
    <property type="match status" value="1"/>
</dbReference>
<dbReference type="InterPro" id="IPR016160">
    <property type="entry name" value="Ald_DH_CS_CYS"/>
</dbReference>
<name>A3UBZ5_CROAH</name>
<dbReference type="PANTHER" id="PTHR43570">
    <property type="entry name" value="ALDEHYDE DEHYDROGENASE"/>
    <property type="match status" value="1"/>
</dbReference>
<evidence type="ECO:0000256" key="5">
    <source>
        <dbReference type="PIRSR" id="PIRSR036492-1"/>
    </source>
</evidence>
<evidence type="ECO:0000256" key="4">
    <source>
        <dbReference type="PIRNR" id="PIRNR036492"/>
    </source>
</evidence>
<dbReference type="RefSeq" id="WP_013187532.1">
    <property type="nucleotide sequence ID" value="NC_014230.1"/>
</dbReference>
<dbReference type="Gene3D" id="3.40.309.10">
    <property type="entry name" value="Aldehyde Dehydrogenase, Chain A, domain 2"/>
    <property type="match status" value="1"/>
</dbReference>
<dbReference type="FunFam" id="3.40.605.10:FF:000004">
    <property type="entry name" value="Aldehyde dehydrogenase"/>
    <property type="match status" value="1"/>
</dbReference>
<keyword evidence="2 4" id="KW-0560">Oxidoreductase</keyword>
<gene>
    <name evidence="9" type="ordered locus">CA2559_08936</name>
</gene>
<feature type="active site" evidence="5 6">
    <location>
        <position position="209"/>
    </location>
</feature>
<keyword evidence="10" id="KW-1185">Reference proteome</keyword>
<dbReference type="GeneID" id="89453538"/>
<dbReference type="Proteomes" id="UP000002297">
    <property type="component" value="Chromosome"/>
</dbReference>
<dbReference type="InterPro" id="IPR016163">
    <property type="entry name" value="Ald_DH_C"/>
</dbReference>
<dbReference type="OrthoDB" id="973733at2"/>
<dbReference type="GO" id="GO:0006081">
    <property type="term" value="P:aldehyde metabolic process"/>
    <property type="evidence" value="ECO:0007669"/>
    <property type="project" value="InterPro"/>
</dbReference>
<dbReference type="InterPro" id="IPR016162">
    <property type="entry name" value="Ald_DH_N"/>
</dbReference>
<dbReference type="SUPFAM" id="SSF53720">
    <property type="entry name" value="ALDH-like"/>
    <property type="match status" value="1"/>
</dbReference>
<dbReference type="PROSITE" id="PS00687">
    <property type="entry name" value="ALDEHYDE_DEHYDR_GLU"/>
    <property type="match status" value="1"/>
</dbReference>
<dbReference type="InterPro" id="IPR029510">
    <property type="entry name" value="Ald_DH_CS_GLU"/>
</dbReference>
<reference evidence="9 10" key="1">
    <citation type="journal article" date="2010" name="J. Bacteriol.">
        <title>The complete genome sequence of Croceibacter atlanticus HTCC2559T.</title>
        <authorList>
            <person name="Oh H.M."/>
            <person name="Kang I."/>
            <person name="Ferriera S."/>
            <person name="Giovannoni S.J."/>
            <person name="Cho J.C."/>
        </authorList>
    </citation>
    <scope>NUCLEOTIDE SEQUENCE [LARGE SCALE GENOMIC DNA]</scope>
    <source>
        <strain evidence="10">ATCC BAA-628 / HTCC2559 / KCTC 12090</strain>
    </source>
</reference>
<dbReference type="eggNOG" id="COG1012">
    <property type="taxonomic scope" value="Bacteria"/>
</dbReference>
<dbReference type="EMBL" id="CP002046">
    <property type="protein sequence ID" value="EAP86146.1"/>
    <property type="molecule type" value="Genomic_DNA"/>
</dbReference>
<evidence type="ECO:0000256" key="7">
    <source>
        <dbReference type="RuleBase" id="RU003345"/>
    </source>
</evidence>
<evidence type="ECO:0000256" key="2">
    <source>
        <dbReference type="ARBA" id="ARBA00023002"/>
    </source>
</evidence>
<evidence type="ECO:0000256" key="1">
    <source>
        <dbReference type="ARBA" id="ARBA00009986"/>
    </source>
</evidence>
<dbReference type="InterPro" id="IPR015590">
    <property type="entry name" value="Aldehyde_DH_dom"/>
</dbReference>
<comment type="similarity">
    <text evidence="1 4 7">Belongs to the aldehyde dehydrogenase family.</text>
</comment>
<keyword evidence="3" id="KW-0520">NAD</keyword>
<evidence type="ECO:0000313" key="10">
    <source>
        <dbReference type="Proteomes" id="UP000002297"/>
    </source>
</evidence>